<keyword evidence="1 2" id="KW-0175">Coiled coil</keyword>
<dbReference type="RefSeq" id="XP_015598545.1">
    <property type="nucleotide sequence ID" value="XM_015743059.2"/>
</dbReference>
<feature type="domain" description="Trichohyalin-plectin-homology" evidence="3">
    <location>
        <begin position="146"/>
        <end position="470"/>
    </location>
</feature>
<dbReference type="AlphaFoldDB" id="A0AAJ7C031"/>
<dbReference type="PANTHER" id="PTHR28663">
    <property type="entry name" value="COILED-COIL DOMAIN-CONTAINING PROTEIN 173"/>
    <property type="match status" value="1"/>
</dbReference>
<evidence type="ECO:0000313" key="4">
    <source>
        <dbReference type="Proteomes" id="UP000694920"/>
    </source>
</evidence>
<protein>
    <submittedName>
        <fullName evidence="5">Trichohyalin</fullName>
    </submittedName>
</protein>
<sequence length="530" mass="63383">MGRNQQVYPTMHSTYYLKPGQTLQNTKISERPLVLVTSKSAYNRMVDYASENERKAMMAEKAAIKMAKLRQATYEMSKNWDNTVENIKKRRTEELLAKRKEEQAARADFIKEMAAKNAADRMEVVKEARKLLLYKKPQCRLILGALITSECFRERDAQVAFQKTIESVDKERDMEYASLIQKDVINYQEEERQKAEEQAKKNKEHGIQLKKQIDQMERDLKRMQMKELEYGKKNLENIARELEHIKKCETEQIQSRKKKLTQLFTEAIEEKKRYELQMKQEEECENRALEVLAKAKKRIDQIHKQKHQEELNERAKHAADIAKKCAAVRKSREAQEEESIRKALEKREAIELKKIESRKKYEEELHIEMEKYRAEVEEMRKKREIENHILKDWERFQRIKRNEYDEKKKQELLERERKVKIENGAALRKQMAEKEAERKRELMLEGNSTHFKEMIQKTNEKILAYGEEVLKESEGVRPLFPILKAIQQFKKDNNLLPPKRYEEAPTLVERRRKIRPQCTNSIPEEKIHYL</sequence>
<evidence type="ECO:0000256" key="1">
    <source>
        <dbReference type="ARBA" id="ARBA00023054"/>
    </source>
</evidence>
<proteinExistence type="predicted"/>
<evidence type="ECO:0000259" key="3">
    <source>
        <dbReference type="Pfam" id="PF13868"/>
    </source>
</evidence>
<accession>A0AAJ7C031</accession>
<evidence type="ECO:0000256" key="2">
    <source>
        <dbReference type="SAM" id="Coils"/>
    </source>
</evidence>
<dbReference type="InterPro" id="IPR039986">
    <property type="entry name" value="CFAP210"/>
</dbReference>
<keyword evidence="4" id="KW-1185">Reference proteome</keyword>
<organism evidence="4 5">
    <name type="scientific">Cephus cinctus</name>
    <name type="common">Wheat stem sawfly</name>
    <dbReference type="NCBI Taxonomy" id="211228"/>
    <lineage>
        <taxon>Eukaryota</taxon>
        <taxon>Metazoa</taxon>
        <taxon>Ecdysozoa</taxon>
        <taxon>Arthropoda</taxon>
        <taxon>Hexapoda</taxon>
        <taxon>Insecta</taxon>
        <taxon>Pterygota</taxon>
        <taxon>Neoptera</taxon>
        <taxon>Endopterygota</taxon>
        <taxon>Hymenoptera</taxon>
        <taxon>Cephoidea</taxon>
        <taxon>Cephidae</taxon>
        <taxon>Cephus</taxon>
    </lineage>
</organism>
<dbReference type="GeneID" id="107269312"/>
<name>A0AAJ7C031_CEPCN</name>
<reference evidence="5" key="1">
    <citation type="submission" date="2025-08" db="UniProtKB">
        <authorList>
            <consortium name="RefSeq"/>
        </authorList>
    </citation>
    <scope>IDENTIFICATION</scope>
</reference>
<dbReference type="InterPro" id="IPR043597">
    <property type="entry name" value="TPH_dom"/>
</dbReference>
<evidence type="ECO:0000313" key="5">
    <source>
        <dbReference type="RefSeq" id="XP_015598545.1"/>
    </source>
</evidence>
<dbReference type="GO" id="GO:0005879">
    <property type="term" value="C:axonemal microtubule"/>
    <property type="evidence" value="ECO:0007669"/>
    <property type="project" value="TreeGrafter"/>
</dbReference>
<dbReference type="Pfam" id="PF13868">
    <property type="entry name" value="TPH"/>
    <property type="match status" value="1"/>
</dbReference>
<dbReference type="PANTHER" id="PTHR28663:SF1">
    <property type="entry name" value="CILIA- AND FLAGELLA- ASSOCIATED PROTEIN 210"/>
    <property type="match status" value="1"/>
</dbReference>
<gene>
    <name evidence="5" type="primary">LOC107269312</name>
</gene>
<dbReference type="KEGG" id="ccin:107269312"/>
<dbReference type="Proteomes" id="UP000694920">
    <property type="component" value="Unplaced"/>
</dbReference>
<feature type="coiled-coil region" evidence="2">
    <location>
        <begin position="185"/>
        <end position="389"/>
    </location>
</feature>